<dbReference type="RefSeq" id="WP_017190481.1">
    <property type="nucleotide sequence ID" value="NZ_JAESOU010000012.1"/>
</dbReference>
<sequence length="191" mass="21849">MEYAQTTHNSKLIWVSMNELAFMEDAAIHANVALAPVVQDVVHTQEQYELTHKILYGVMLVNRDEDYQHALESLNDCSKSVFSTISSNKCHTYRLMDLVVKSDSRLEKMHKIKFAALITVPADFSIQNESRSVLTGFLRPQSSNDPVTDIYLRQGLIVFTGMEDDPKDNWNGKGWKQYINLSRLNDSIKHV</sequence>
<dbReference type="AlphaFoldDB" id="A0A1B1LRJ2"/>
<organism evidence="1">
    <name type="scientific">Vibrio parahaemolyticus</name>
    <dbReference type="NCBI Taxonomy" id="670"/>
    <lineage>
        <taxon>Bacteria</taxon>
        <taxon>Pseudomonadati</taxon>
        <taxon>Pseudomonadota</taxon>
        <taxon>Gammaproteobacteria</taxon>
        <taxon>Vibrionales</taxon>
        <taxon>Vibrionaceae</taxon>
        <taxon>Vibrio</taxon>
    </lineage>
</organism>
<accession>A0A1B1LRJ2</accession>
<reference evidence="1" key="1">
    <citation type="journal article" date="2016" name="Antimicrob. Agents Chemother.">
        <title>Genetic Characterization of a blaVEB-2-carrying plasmid in Vibrio parahaemolyticus.</title>
        <authorList>
            <person name="Li R."/>
            <person name="Ye L."/>
            <person name="Zheng Z."/>
            <person name="Chan E.W."/>
            <person name="Chen S."/>
        </authorList>
    </citation>
    <scope>NUCLEOTIDE SEQUENCE</scope>
    <source>
        <strain evidence="1">VPS92</strain>
        <plasmid evidence="1">pVPS92-VEB</plasmid>
    </source>
</reference>
<proteinExistence type="predicted"/>
<dbReference type="EMBL" id="KU356480">
    <property type="protein sequence ID" value="ANS55660.1"/>
    <property type="molecule type" value="Genomic_DNA"/>
</dbReference>
<protein>
    <submittedName>
        <fullName evidence="1">Uncharacterized protein</fullName>
    </submittedName>
</protein>
<name>A0A1B1LRJ2_VIBPH</name>
<keyword evidence="1" id="KW-0614">Plasmid</keyword>
<evidence type="ECO:0000313" key="1">
    <source>
        <dbReference type="EMBL" id="ANS55660.1"/>
    </source>
</evidence>
<geneLocation type="plasmid" evidence="1">
    <name>pVPS92-VEB</name>
</geneLocation>